<protein>
    <recommendedName>
        <fullName evidence="1">ChsH2 rubredoxin-like zinc ribbon domain-containing protein</fullName>
    </recommendedName>
</protein>
<dbReference type="Pfam" id="PF12172">
    <property type="entry name" value="zf-ChsH2"/>
    <property type="match status" value="1"/>
</dbReference>
<proteinExistence type="predicted"/>
<sequence>MTSEQEQPLTIEARWDIPYRHTAGQAASRFFRELKDNKRIMGVRCPSCHRVLVPPRSFCERCFEPIDEWVEVK</sequence>
<evidence type="ECO:0000259" key="1">
    <source>
        <dbReference type="Pfam" id="PF12172"/>
    </source>
</evidence>
<name>A0A0F9DDR3_9ZZZZ</name>
<dbReference type="PANTHER" id="PTHR34075:SF4">
    <property type="entry name" value="DUF35 DOMAIN-CONTAINING PROTEIN"/>
    <property type="match status" value="1"/>
</dbReference>
<dbReference type="InterPro" id="IPR022002">
    <property type="entry name" value="ChsH2_Znr"/>
</dbReference>
<comment type="caution">
    <text evidence="2">The sequence shown here is derived from an EMBL/GenBank/DDBJ whole genome shotgun (WGS) entry which is preliminary data.</text>
</comment>
<organism evidence="2">
    <name type="scientific">marine sediment metagenome</name>
    <dbReference type="NCBI Taxonomy" id="412755"/>
    <lineage>
        <taxon>unclassified sequences</taxon>
        <taxon>metagenomes</taxon>
        <taxon>ecological metagenomes</taxon>
    </lineage>
</organism>
<reference evidence="2" key="1">
    <citation type="journal article" date="2015" name="Nature">
        <title>Complex archaea that bridge the gap between prokaryotes and eukaryotes.</title>
        <authorList>
            <person name="Spang A."/>
            <person name="Saw J.H."/>
            <person name="Jorgensen S.L."/>
            <person name="Zaremba-Niedzwiedzka K."/>
            <person name="Martijn J."/>
            <person name="Lind A.E."/>
            <person name="van Eijk R."/>
            <person name="Schleper C."/>
            <person name="Guy L."/>
            <person name="Ettema T.J."/>
        </authorList>
    </citation>
    <scope>NUCLEOTIDE SEQUENCE</scope>
</reference>
<dbReference type="InterPro" id="IPR052513">
    <property type="entry name" value="Thioester_dehydratase-like"/>
</dbReference>
<dbReference type="SUPFAM" id="SSF50249">
    <property type="entry name" value="Nucleic acid-binding proteins"/>
    <property type="match status" value="1"/>
</dbReference>
<evidence type="ECO:0000313" key="2">
    <source>
        <dbReference type="EMBL" id="KKL59784.1"/>
    </source>
</evidence>
<feature type="domain" description="ChsH2 rubredoxin-like zinc ribbon" evidence="1">
    <location>
        <begin position="36"/>
        <end position="64"/>
    </location>
</feature>
<dbReference type="AlphaFoldDB" id="A0A0F9DDR3"/>
<accession>A0A0F9DDR3</accession>
<dbReference type="Gene3D" id="6.10.30.10">
    <property type="match status" value="1"/>
</dbReference>
<dbReference type="EMBL" id="LAZR01029368">
    <property type="protein sequence ID" value="KKL59784.1"/>
    <property type="molecule type" value="Genomic_DNA"/>
</dbReference>
<dbReference type="InterPro" id="IPR012340">
    <property type="entry name" value="NA-bd_OB-fold"/>
</dbReference>
<feature type="non-terminal residue" evidence="2">
    <location>
        <position position="73"/>
    </location>
</feature>
<dbReference type="PANTHER" id="PTHR34075">
    <property type="entry name" value="BLR3430 PROTEIN"/>
    <property type="match status" value="1"/>
</dbReference>
<gene>
    <name evidence="2" type="ORF">LCGC14_2211840</name>
</gene>